<dbReference type="KEGG" id="rpc:RPC_2203"/>
<dbReference type="STRING" id="316056.RPC_2203"/>
<feature type="transmembrane region" description="Helical" evidence="2">
    <location>
        <begin position="51"/>
        <end position="72"/>
    </location>
</feature>
<protein>
    <submittedName>
        <fullName evidence="4">Cyclic nucleotide-binding protein</fullName>
    </submittedName>
</protein>
<name>Q216C9_RHOPB</name>
<dbReference type="eggNOG" id="COG0664">
    <property type="taxonomic scope" value="Bacteria"/>
</dbReference>
<organism evidence="4">
    <name type="scientific">Rhodopseudomonas palustris (strain BisB18)</name>
    <dbReference type="NCBI Taxonomy" id="316056"/>
    <lineage>
        <taxon>Bacteria</taxon>
        <taxon>Pseudomonadati</taxon>
        <taxon>Pseudomonadota</taxon>
        <taxon>Alphaproteobacteria</taxon>
        <taxon>Hyphomicrobiales</taxon>
        <taxon>Nitrobacteraceae</taxon>
        <taxon>Rhodopseudomonas</taxon>
    </lineage>
</organism>
<dbReference type="Pfam" id="PF00027">
    <property type="entry name" value="cNMP_binding"/>
    <property type="match status" value="1"/>
</dbReference>
<reference evidence="4" key="1">
    <citation type="submission" date="2006-03" db="EMBL/GenBank/DDBJ databases">
        <title>Complete sequence of Rhodopseudomonas palustris BisB18.</title>
        <authorList>
            <consortium name="US DOE Joint Genome Institute"/>
            <person name="Copeland A."/>
            <person name="Lucas S."/>
            <person name="Lapidus A."/>
            <person name="Barry K."/>
            <person name="Detter J.C."/>
            <person name="Glavina del Rio T."/>
            <person name="Hammon N."/>
            <person name="Israni S."/>
            <person name="Dalin E."/>
            <person name="Tice H."/>
            <person name="Pitluck S."/>
            <person name="Chain P."/>
            <person name="Malfatti S."/>
            <person name="Shin M."/>
            <person name="Vergez L."/>
            <person name="Schmutz J."/>
            <person name="Larimer F."/>
            <person name="Land M."/>
            <person name="Hauser L."/>
            <person name="Pelletier D.A."/>
            <person name="Kyrpides N."/>
            <person name="Anderson I."/>
            <person name="Oda Y."/>
            <person name="Harwood C.S."/>
            <person name="Richardson P."/>
        </authorList>
    </citation>
    <scope>NUCLEOTIDE SEQUENCE [LARGE SCALE GENOMIC DNA]</scope>
    <source>
        <strain evidence="4">BisB18</strain>
    </source>
</reference>
<sequence length="247" mass="27324">MPRGATFPGPRDSVSGNGSPMDSPHIAVQAGTFFASIFVVATTTMRTMIPLRVFGIITNVILITTSIFSHAYPTLLLHAVLLPLNGYRLHQMLQLVRDVKKSVNSDLSMEWLKPFMTERCCEAGEVLFYKDEKAEDMFYIVSGRYRLVESGIELPVGAIVGELGMLSPLNERTQTLECIERGTVLGVSYRQVEELYVQNPEFGFYFLRLASARLFQNIGRLEQRLAEYTVQTPAPAAAPAPAAQGSA</sequence>
<dbReference type="InterPro" id="IPR018490">
    <property type="entry name" value="cNMP-bd_dom_sf"/>
</dbReference>
<feature type="region of interest" description="Disordered" evidence="1">
    <location>
        <begin position="1"/>
        <end position="21"/>
    </location>
</feature>
<gene>
    <name evidence="4" type="ordered locus">RPC_2203</name>
</gene>
<dbReference type="HOGENOM" id="CLU_088220_0_0_5"/>
<accession>Q216C9</accession>
<evidence type="ECO:0000313" key="4">
    <source>
        <dbReference type="EMBL" id="ABD87757.1"/>
    </source>
</evidence>
<evidence type="ECO:0000256" key="1">
    <source>
        <dbReference type="SAM" id="MobiDB-lite"/>
    </source>
</evidence>
<dbReference type="InterPro" id="IPR014710">
    <property type="entry name" value="RmlC-like_jellyroll"/>
</dbReference>
<dbReference type="InterPro" id="IPR000595">
    <property type="entry name" value="cNMP-bd_dom"/>
</dbReference>
<keyword evidence="2" id="KW-0472">Membrane</keyword>
<proteinExistence type="predicted"/>
<dbReference type="CDD" id="cd00038">
    <property type="entry name" value="CAP_ED"/>
    <property type="match status" value="1"/>
</dbReference>
<evidence type="ECO:0000259" key="3">
    <source>
        <dbReference type="PROSITE" id="PS50042"/>
    </source>
</evidence>
<keyword evidence="2" id="KW-1133">Transmembrane helix</keyword>
<dbReference type="Gene3D" id="2.60.120.10">
    <property type="entry name" value="Jelly Rolls"/>
    <property type="match status" value="1"/>
</dbReference>
<feature type="transmembrane region" description="Helical" evidence="2">
    <location>
        <begin position="26"/>
        <end position="44"/>
    </location>
</feature>
<evidence type="ECO:0000256" key="2">
    <source>
        <dbReference type="SAM" id="Phobius"/>
    </source>
</evidence>
<dbReference type="AlphaFoldDB" id="Q216C9"/>
<dbReference type="SUPFAM" id="SSF51206">
    <property type="entry name" value="cAMP-binding domain-like"/>
    <property type="match status" value="1"/>
</dbReference>
<feature type="domain" description="Cyclic nucleotide-binding" evidence="3">
    <location>
        <begin position="122"/>
        <end position="195"/>
    </location>
</feature>
<dbReference type="EMBL" id="CP000301">
    <property type="protein sequence ID" value="ABD87757.1"/>
    <property type="molecule type" value="Genomic_DNA"/>
</dbReference>
<keyword evidence="2" id="KW-0812">Transmembrane</keyword>
<dbReference type="PROSITE" id="PS50042">
    <property type="entry name" value="CNMP_BINDING_3"/>
    <property type="match status" value="1"/>
</dbReference>
<dbReference type="SMART" id="SM00100">
    <property type="entry name" value="cNMP"/>
    <property type="match status" value="1"/>
</dbReference>